<keyword evidence="2 6" id="KW-0812">Transmembrane</keyword>
<keyword evidence="9" id="KW-1185">Reference proteome</keyword>
<evidence type="ECO:0000256" key="6">
    <source>
        <dbReference type="SAM" id="Phobius"/>
    </source>
</evidence>
<evidence type="ECO:0000313" key="9">
    <source>
        <dbReference type="Proteomes" id="UP000265631"/>
    </source>
</evidence>
<dbReference type="CDD" id="cd09317">
    <property type="entry name" value="TDT_Mae1_like"/>
    <property type="match status" value="1"/>
</dbReference>
<dbReference type="GO" id="GO:0003677">
    <property type="term" value="F:DNA binding"/>
    <property type="evidence" value="ECO:0007669"/>
    <property type="project" value="UniProtKB-KW"/>
</dbReference>
<evidence type="ECO:0000256" key="3">
    <source>
        <dbReference type="ARBA" id="ARBA00022989"/>
    </source>
</evidence>
<dbReference type="PANTHER" id="PTHR31162">
    <property type="entry name" value="MALIC ACID TRANSPORT PROTEIN-RELATED"/>
    <property type="match status" value="1"/>
</dbReference>
<feature type="transmembrane region" description="Helical" evidence="6">
    <location>
        <begin position="315"/>
        <end position="336"/>
    </location>
</feature>
<protein>
    <submittedName>
        <fullName evidence="8">C4-dicarboxylate transporter/malic acid transporter</fullName>
    </submittedName>
</protein>
<dbReference type="GO" id="GO:0015140">
    <property type="term" value="F:malate transmembrane transporter activity"/>
    <property type="evidence" value="ECO:0007669"/>
    <property type="project" value="InterPro"/>
</dbReference>
<organism evidence="8 9">
    <name type="scientific">Fusarium flagelliforme</name>
    <dbReference type="NCBI Taxonomy" id="2675880"/>
    <lineage>
        <taxon>Eukaryota</taxon>
        <taxon>Fungi</taxon>
        <taxon>Dikarya</taxon>
        <taxon>Ascomycota</taxon>
        <taxon>Pezizomycotina</taxon>
        <taxon>Sordariomycetes</taxon>
        <taxon>Hypocreomycetidae</taxon>
        <taxon>Hypocreales</taxon>
        <taxon>Nectriaceae</taxon>
        <taxon>Fusarium</taxon>
        <taxon>Fusarium incarnatum-equiseti species complex</taxon>
    </lineage>
</organism>
<dbReference type="PROSITE" id="PS51253">
    <property type="entry name" value="HTH_CENPB"/>
    <property type="match status" value="1"/>
</dbReference>
<dbReference type="Gene3D" id="1.50.10.150">
    <property type="entry name" value="Voltage-dependent anion channel"/>
    <property type="match status" value="1"/>
</dbReference>
<dbReference type="AlphaFoldDB" id="A0A395MK95"/>
<evidence type="ECO:0000256" key="5">
    <source>
        <dbReference type="ARBA" id="ARBA00023136"/>
    </source>
</evidence>
<keyword evidence="5 6" id="KW-0472">Membrane</keyword>
<feature type="transmembrane region" description="Helical" evidence="6">
    <location>
        <begin position="44"/>
        <end position="63"/>
    </location>
</feature>
<evidence type="ECO:0000256" key="4">
    <source>
        <dbReference type="ARBA" id="ARBA00023125"/>
    </source>
</evidence>
<feature type="transmembrane region" description="Helical" evidence="6">
    <location>
        <begin position="146"/>
        <end position="170"/>
    </location>
</feature>
<dbReference type="InterPro" id="IPR004695">
    <property type="entry name" value="SLAC1/Mae1/Ssu1/TehA"/>
</dbReference>
<proteinExistence type="predicted"/>
<dbReference type="STRING" id="2594813.A0A395MK95"/>
<reference evidence="8 9" key="1">
    <citation type="journal article" date="2018" name="PLoS Pathog.">
        <title>Evolution of structural diversity of trichothecenes, a family of toxins produced by plant pathogenic and entomopathogenic fungi.</title>
        <authorList>
            <person name="Proctor R.H."/>
            <person name="McCormick S.P."/>
            <person name="Kim H.S."/>
            <person name="Cardoza R.E."/>
            <person name="Stanley A.M."/>
            <person name="Lindo L."/>
            <person name="Kelly A."/>
            <person name="Brown D.W."/>
            <person name="Lee T."/>
            <person name="Vaughan M.M."/>
            <person name="Alexander N.J."/>
            <person name="Busman M."/>
            <person name="Gutierrez S."/>
        </authorList>
    </citation>
    <scope>NUCLEOTIDE SEQUENCE [LARGE SCALE GENOMIC DNA]</scope>
    <source>
        <strain evidence="8 9">NRRL 13405</strain>
    </source>
</reference>
<dbReference type="InterPro" id="IPR030185">
    <property type="entry name" value="Mae1"/>
</dbReference>
<sequence>METQTEHPHVISDLESNVLRPLERIPTYLQPSMPLRERLHHFTFAWYTVTMSTSGIAVVLAMSPHRFTGLDIIGLTIFLLDLLLFFFITIAIILRFILHQHTFGKAFTHPREALFISTFFLSIAAVLSNMQLYGELFLAESAKSGMARFLGGAFWAYLTLTFIVSALQYHLLFTVREDRRLTVNSMTPSWILPIFPIMLTGTLAGVFLKAQPVHQAASMLYAGLAAQGLGLLISVFMYSTYLSRLMAFGLPIQRPGMFIAVGPPSFTCAALVAMTSDTPRIFTYLSSSEVSILAGLDDPIMLAASVRIAAVNGSIFLWGLSFWFFTLAMAAVLMGMPDRRFHLSWWSFVFPNVGFTIASIRVGHAVSSGALVGSVASGDSWAQKASPNGMATCAWQKDQNLSIRAAAKIYGVSDRTIRQRRNGSAAQHDTIPNSRKLTQLEEEAILHRVIELCTRSFPPRLRGVEDMANQLLRTRDASAVGKNWASNFVRRRPELRMRFSRKFDYQRAKCEDPKVISEWFALVWNVKAKYGILDENTYNFDETGFMMGIIFAYIVVTTSDSRSKAKLAQPGN</sequence>
<keyword evidence="4" id="KW-0238">DNA-binding</keyword>
<keyword evidence="3 6" id="KW-1133">Transmembrane helix</keyword>
<comment type="subcellular location">
    <subcellularLocation>
        <location evidence="1">Membrane</location>
        <topology evidence="1">Multi-pass membrane protein</topology>
    </subcellularLocation>
</comment>
<accession>A0A395MK95</accession>
<comment type="caution">
    <text evidence="8">The sequence shown here is derived from an EMBL/GenBank/DDBJ whole genome shotgun (WGS) entry which is preliminary data.</text>
</comment>
<dbReference type="InterPro" id="IPR038665">
    <property type="entry name" value="Voltage-dep_anion_channel_sf"/>
</dbReference>
<dbReference type="Proteomes" id="UP000265631">
    <property type="component" value="Unassembled WGS sequence"/>
</dbReference>
<evidence type="ECO:0000256" key="2">
    <source>
        <dbReference type="ARBA" id="ARBA00022692"/>
    </source>
</evidence>
<dbReference type="GO" id="GO:0016020">
    <property type="term" value="C:membrane"/>
    <property type="evidence" value="ECO:0007669"/>
    <property type="project" value="UniProtKB-SubCell"/>
</dbReference>
<feature type="domain" description="HTH CENPB-type" evidence="7">
    <location>
        <begin position="429"/>
        <end position="498"/>
    </location>
</feature>
<dbReference type="Pfam" id="PF03595">
    <property type="entry name" value="SLAC1"/>
    <property type="match status" value="1"/>
</dbReference>
<name>A0A395MK95_9HYPO</name>
<feature type="transmembrane region" description="Helical" evidence="6">
    <location>
        <begin position="220"/>
        <end position="241"/>
    </location>
</feature>
<dbReference type="InterPro" id="IPR006600">
    <property type="entry name" value="HTH_CenpB_DNA-bd_dom"/>
</dbReference>
<evidence type="ECO:0000256" key="1">
    <source>
        <dbReference type="ARBA" id="ARBA00004141"/>
    </source>
</evidence>
<evidence type="ECO:0000313" key="8">
    <source>
        <dbReference type="EMBL" id="RFN48316.1"/>
    </source>
</evidence>
<evidence type="ECO:0000259" key="7">
    <source>
        <dbReference type="PROSITE" id="PS51253"/>
    </source>
</evidence>
<dbReference type="PANTHER" id="PTHR31162:SF0">
    <property type="entry name" value="MALIC ACID TRANSPORT PROTEIN"/>
    <property type="match status" value="1"/>
</dbReference>
<gene>
    <name evidence="8" type="ORF">FIE12Z_7436</name>
</gene>
<dbReference type="EMBL" id="PXXK01000213">
    <property type="protein sequence ID" value="RFN48316.1"/>
    <property type="molecule type" value="Genomic_DNA"/>
</dbReference>
<feature type="transmembrane region" description="Helical" evidence="6">
    <location>
        <begin position="190"/>
        <end position="208"/>
    </location>
</feature>
<feature type="transmembrane region" description="Helical" evidence="6">
    <location>
        <begin position="113"/>
        <end position="134"/>
    </location>
</feature>
<feature type="transmembrane region" description="Helical" evidence="6">
    <location>
        <begin position="75"/>
        <end position="98"/>
    </location>
</feature>